<evidence type="ECO:0000313" key="3">
    <source>
        <dbReference type="EMBL" id="QHV95580.1"/>
    </source>
</evidence>
<sequence>MPKAAPTPQQLSLFNRYPTNYQSNLFTESRQEFTELEKKIVTLLVNQLGNMAVQGKIQPDVNVVVTIPYGELTKDRYERITEAAESLSKKRISFKDDRNNQFIFITPFPFVQSLLTEGRRFIEIKLLADVVPHFAALGQRYTKYDLDVMLSLSSVYAQRMFEIVSMHFHIKKMRFTYLVEELRNILNCPESYRYVDFKINALEVAQRELRQKANIILEWQPSRKEGKRVVELEFQIRTAQQLAVEGVQEDAEKLSALAPHELVIKGYEVMAQYQLKPWQKDLIITDPELLETLFRLHSEFLNGMRPDVKNRNKYLAKSLGMDKLKQPKTAARDTQTSKALQPQLSFHRPASDTRMSGQAQSIGSLLGTILPEKKG</sequence>
<name>A0A6P1VUC6_9BACT</name>
<comment type="similarity">
    <text evidence="1">Belongs to the initiator RepB protein family.</text>
</comment>
<evidence type="ECO:0000256" key="1">
    <source>
        <dbReference type="ARBA" id="ARBA00038283"/>
    </source>
</evidence>
<gene>
    <name evidence="3" type="ORF">GJR95_11450</name>
</gene>
<organism evidence="3 4">
    <name type="scientific">Spirosoma endbachense</name>
    <dbReference type="NCBI Taxonomy" id="2666025"/>
    <lineage>
        <taxon>Bacteria</taxon>
        <taxon>Pseudomonadati</taxon>
        <taxon>Bacteroidota</taxon>
        <taxon>Cytophagia</taxon>
        <taxon>Cytophagales</taxon>
        <taxon>Cytophagaceae</taxon>
        <taxon>Spirosoma</taxon>
    </lineage>
</organism>
<dbReference type="EMBL" id="CP045997">
    <property type="protein sequence ID" value="QHV95580.1"/>
    <property type="molecule type" value="Genomic_DNA"/>
</dbReference>
<dbReference type="KEGG" id="senf:GJR95_11450"/>
<dbReference type="Gene3D" id="1.10.10.10">
    <property type="entry name" value="Winged helix-like DNA-binding domain superfamily/Winged helix DNA-binding domain"/>
    <property type="match status" value="2"/>
</dbReference>
<keyword evidence="4" id="KW-1185">Reference proteome</keyword>
<dbReference type="SUPFAM" id="SSF46785">
    <property type="entry name" value="Winged helix' DNA-binding domain"/>
    <property type="match status" value="2"/>
</dbReference>
<accession>A0A6P1VUC6</accession>
<dbReference type="GO" id="GO:0003887">
    <property type="term" value="F:DNA-directed DNA polymerase activity"/>
    <property type="evidence" value="ECO:0007669"/>
    <property type="project" value="InterPro"/>
</dbReference>
<evidence type="ECO:0000259" key="2">
    <source>
        <dbReference type="Pfam" id="PF01051"/>
    </source>
</evidence>
<dbReference type="Pfam" id="PF21205">
    <property type="entry name" value="Rep3_C"/>
    <property type="match status" value="1"/>
</dbReference>
<dbReference type="InterPro" id="IPR036390">
    <property type="entry name" value="WH_DNA-bd_sf"/>
</dbReference>
<dbReference type="GO" id="GO:0006270">
    <property type="term" value="P:DNA replication initiation"/>
    <property type="evidence" value="ECO:0007669"/>
    <property type="project" value="InterPro"/>
</dbReference>
<protein>
    <submittedName>
        <fullName evidence="3">RepB family plasmid replication initiator protein</fullName>
    </submittedName>
</protein>
<dbReference type="Proteomes" id="UP000464577">
    <property type="component" value="Chromosome"/>
</dbReference>
<evidence type="ECO:0000313" key="4">
    <source>
        <dbReference type="Proteomes" id="UP000464577"/>
    </source>
</evidence>
<dbReference type="RefSeq" id="WP_162385989.1">
    <property type="nucleotide sequence ID" value="NZ_CP045997.1"/>
</dbReference>
<feature type="domain" description="Initiator Rep protein WH1" evidence="2">
    <location>
        <begin position="21"/>
        <end position="164"/>
    </location>
</feature>
<dbReference type="InterPro" id="IPR036388">
    <property type="entry name" value="WH-like_DNA-bd_sf"/>
</dbReference>
<proteinExistence type="inferred from homology"/>
<dbReference type="Pfam" id="PF01051">
    <property type="entry name" value="Rep3_N"/>
    <property type="match status" value="1"/>
</dbReference>
<dbReference type="InterPro" id="IPR000525">
    <property type="entry name" value="Initiator_Rep_WH1"/>
</dbReference>
<reference evidence="3 4" key="1">
    <citation type="submission" date="2019-11" db="EMBL/GenBank/DDBJ databases">
        <title>Spirosoma endbachense sp. nov., isolated from a natural salt meadow.</title>
        <authorList>
            <person name="Rojas J."/>
            <person name="Ambika Manirajan B."/>
            <person name="Ratering S."/>
            <person name="Suarez C."/>
            <person name="Geissler-Plaum R."/>
            <person name="Schnell S."/>
        </authorList>
    </citation>
    <scope>NUCLEOTIDE SEQUENCE [LARGE SCALE GENOMIC DNA]</scope>
    <source>
        <strain evidence="3 4">I-24</strain>
    </source>
</reference>
<dbReference type="AlphaFoldDB" id="A0A6P1VUC6"/>